<protein>
    <recommendedName>
        <fullName evidence="6">Histidine kinase domain-containing protein</fullName>
    </recommendedName>
</protein>
<dbReference type="AlphaFoldDB" id="A0A917MY69"/>
<dbReference type="SUPFAM" id="SSF48452">
    <property type="entry name" value="TPR-like"/>
    <property type="match status" value="1"/>
</dbReference>
<dbReference type="InterPro" id="IPR011712">
    <property type="entry name" value="Sig_transdc_His_kin_sub3_dim/P"/>
</dbReference>
<evidence type="ECO:0000256" key="2">
    <source>
        <dbReference type="ARBA" id="ARBA00022777"/>
    </source>
</evidence>
<name>A0A917MY69_9BACT</name>
<reference evidence="7" key="1">
    <citation type="journal article" date="2014" name="Int. J. Syst. Evol. Microbiol.">
        <title>Complete genome sequence of Corynebacterium casei LMG S-19264T (=DSM 44701T), isolated from a smear-ripened cheese.</title>
        <authorList>
            <consortium name="US DOE Joint Genome Institute (JGI-PGF)"/>
            <person name="Walter F."/>
            <person name="Albersmeier A."/>
            <person name="Kalinowski J."/>
            <person name="Ruckert C."/>
        </authorList>
    </citation>
    <scope>NUCLEOTIDE SEQUENCE</scope>
    <source>
        <strain evidence="7">CGMCC 1.15290</strain>
    </source>
</reference>
<dbReference type="Gene3D" id="1.20.5.1930">
    <property type="match status" value="1"/>
</dbReference>
<dbReference type="Proteomes" id="UP000627292">
    <property type="component" value="Unassembled WGS sequence"/>
</dbReference>
<feature type="signal peptide" evidence="5">
    <location>
        <begin position="1"/>
        <end position="33"/>
    </location>
</feature>
<gene>
    <name evidence="7" type="ORF">GCM10011379_44140</name>
</gene>
<proteinExistence type="predicted"/>
<dbReference type="EMBL" id="BMIB01000004">
    <property type="protein sequence ID" value="GGH77578.1"/>
    <property type="molecule type" value="Genomic_DNA"/>
</dbReference>
<dbReference type="InterPro" id="IPR036890">
    <property type="entry name" value="HATPase_C_sf"/>
</dbReference>
<dbReference type="PANTHER" id="PTHR24421">
    <property type="entry name" value="NITRATE/NITRITE SENSOR PROTEIN NARX-RELATED"/>
    <property type="match status" value="1"/>
</dbReference>
<keyword evidence="5" id="KW-0732">Signal</keyword>
<keyword evidence="3" id="KW-0902">Two-component regulatory system</keyword>
<keyword evidence="8" id="KW-1185">Reference proteome</keyword>
<dbReference type="GO" id="GO:0016020">
    <property type="term" value="C:membrane"/>
    <property type="evidence" value="ECO:0007669"/>
    <property type="project" value="InterPro"/>
</dbReference>
<organism evidence="7 8">
    <name type="scientific">Filimonas zeae</name>
    <dbReference type="NCBI Taxonomy" id="1737353"/>
    <lineage>
        <taxon>Bacteria</taxon>
        <taxon>Pseudomonadati</taxon>
        <taxon>Bacteroidota</taxon>
        <taxon>Chitinophagia</taxon>
        <taxon>Chitinophagales</taxon>
        <taxon>Chitinophagaceae</taxon>
        <taxon>Filimonas</taxon>
    </lineage>
</organism>
<dbReference type="PROSITE" id="PS50109">
    <property type="entry name" value="HIS_KIN"/>
    <property type="match status" value="1"/>
</dbReference>
<evidence type="ECO:0000259" key="6">
    <source>
        <dbReference type="PROSITE" id="PS50109"/>
    </source>
</evidence>
<dbReference type="Gene3D" id="1.25.40.10">
    <property type="entry name" value="Tetratricopeptide repeat domain"/>
    <property type="match status" value="1"/>
</dbReference>
<keyword evidence="2" id="KW-0418">Kinase</keyword>
<keyword evidence="4" id="KW-1133">Transmembrane helix</keyword>
<reference evidence="7" key="2">
    <citation type="submission" date="2020-09" db="EMBL/GenBank/DDBJ databases">
        <authorList>
            <person name="Sun Q."/>
            <person name="Zhou Y."/>
        </authorList>
    </citation>
    <scope>NUCLEOTIDE SEQUENCE</scope>
    <source>
        <strain evidence="7">CGMCC 1.15290</strain>
    </source>
</reference>
<dbReference type="Gene3D" id="3.30.565.10">
    <property type="entry name" value="Histidine kinase-like ATPase, C-terminal domain"/>
    <property type="match status" value="1"/>
</dbReference>
<dbReference type="GO" id="GO:0046983">
    <property type="term" value="F:protein dimerization activity"/>
    <property type="evidence" value="ECO:0007669"/>
    <property type="project" value="InterPro"/>
</dbReference>
<evidence type="ECO:0000256" key="1">
    <source>
        <dbReference type="ARBA" id="ARBA00022679"/>
    </source>
</evidence>
<accession>A0A917MY69</accession>
<evidence type="ECO:0000256" key="4">
    <source>
        <dbReference type="SAM" id="Phobius"/>
    </source>
</evidence>
<dbReference type="InterPro" id="IPR050482">
    <property type="entry name" value="Sensor_HK_TwoCompSys"/>
</dbReference>
<sequence length="680" mass="78475">MWHMTCTLVQSAFNPLRQFLVIVLLLVAFCANAQPDFVTNPSEKTDTNLIKTYLLRSRDLLDTHHDSSYYYLNQALIKSYNIKWSKGIISALTELGFWYYGSNTDLSIKYSNLALSEYYGRNSDNFSNVLYRLYNILAKAYETRGMVDSSAHYFYLMNDVIEEGKIPVKSYFALSLYTQLAYFWLNTNWDINGGYIEPTQYFISKAKIADEAMRKDSITELSFVSYSLQGAYYSSIGNEDSSRYYYLEYMKLRQKHKISNVTWDAATLLNIAETYLNQNQPGKAIEYINRELALKDALGTNVRYLVMGYLYLCKAYYLQKDYTRSVSTFEEVWQHYDRNDFQNKEMIDACQVAADAYAKLGILSKALEYKDIYMRLKDSLMKQDKIDMMNRLQIKYRISEKDKALAQQKLATTEAENRVRQRNVWIAGISFITLSVLALFLLWQRSNRHKQHLQQEKINSFQQQMEIAQLNATIAGEERERARIARELHDGIGGLMAGARMNFEMVKRNHHLENSNDYQDGLHLLEEASSELRKTAHNMMPEILLQEGLVVAVEYFCRKVGNNSPTRIHFQTMGKPRSFAPQFELTIYRVIQELVHNIIKHAKATEAMVQIGFSDAIFDVTVEDNGIGMPENILLTAKGIGLKSIADRIKAINGTMQIQNPPENGTSIYIEVVLKPENQA</sequence>
<keyword evidence="4" id="KW-0812">Transmembrane</keyword>
<dbReference type="Pfam" id="PF07730">
    <property type="entry name" value="HisKA_3"/>
    <property type="match status" value="1"/>
</dbReference>
<dbReference type="InterPro" id="IPR011990">
    <property type="entry name" value="TPR-like_helical_dom_sf"/>
</dbReference>
<keyword evidence="1" id="KW-0808">Transferase</keyword>
<evidence type="ECO:0000313" key="8">
    <source>
        <dbReference type="Proteomes" id="UP000627292"/>
    </source>
</evidence>
<dbReference type="SMART" id="SM00387">
    <property type="entry name" value="HATPase_c"/>
    <property type="match status" value="1"/>
</dbReference>
<evidence type="ECO:0000313" key="7">
    <source>
        <dbReference type="EMBL" id="GGH77578.1"/>
    </source>
</evidence>
<dbReference type="CDD" id="cd16917">
    <property type="entry name" value="HATPase_UhpB-NarQ-NarX-like"/>
    <property type="match status" value="1"/>
</dbReference>
<evidence type="ECO:0000256" key="5">
    <source>
        <dbReference type="SAM" id="SignalP"/>
    </source>
</evidence>
<dbReference type="InterPro" id="IPR003594">
    <property type="entry name" value="HATPase_dom"/>
</dbReference>
<feature type="domain" description="Histidine kinase" evidence="6">
    <location>
        <begin position="483"/>
        <end position="676"/>
    </location>
</feature>
<feature type="transmembrane region" description="Helical" evidence="4">
    <location>
        <begin position="424"/>
        <end position="443"/>
    </location>
</feature>
<dbReference type="InterPro" id="IPR005467">
    <property type="entry name" value="His_kinase_dom"/>
</dbReference>
<evidence type="ECO:0000256" key="3">
    <source>
        <dbReference type="ARBA" id="ARBA00023012"/>
    </source>
</evidence>
<dbReference type="SUPFAM" id="SSF55874">
    <property type="entry name" value="ATPase domain of HSP90 chaperone/DNA topoisomerase II/histidine kinase"/>
    <property type="match status" value="1"/>
</dbReference>
<keyword evidence="4" id="KW-0472">Membrane</keyword>
<dbReference type="Pfam" id="PF02518">
    <property type="entry name" value="HATPase_c"/>
    <property type="match status" value="1"/>
</dbReference>
<dbReference type="GO" id="GO:0000155">
    <property type="term" value="F:phosphorelay sensor kinase activity"/>
    <property type="evidence" value="ECO:0007669"/>
    <property type="project" value="InterPro"/>
</dbReference>
<feature type="chain" id="PRO_5036883255" description="Histidine kinase domain-containing protein" evidence="5">
    <location>
        <begin position="34"/>
        <end position="680"/>
    </location>
</feature>
<comment type="caution">
    <text evidence="7">The sequence shown here is derived from an EMBL/GenBank/DDBJ whole genome shotgun (WGS) entry which is preliminary data.</text>
</comment>